<keyword evidence="4 7" id="KW-0326">Glycosidase</keyword>
<dbReference type="OrthoDB" id="9801455at2"/>
<comment type="similarity">
    <text evidence="2 7">Belongs to the glycosyl hydrolase 43 family.</text>
</comment>
<dbReference type="InterPro" id="IPR023296">
    <property type="entry name" value="Glyco_hydro_beta-prop_sf"/>
</dbReference>
<name>A0A2S2BQ69_9NOCA</name>
<dbReference type="PANTHER" id="PTHR43301">
    <property type="entry name" value="ARABINAN ENDO-1,5-ALPHA-L-ARABINOSIDASE"/>
    <property type="match status" value="1"/>
</dbReference>
<evidence type="ECO:0000256" key="4">
    <source>
        <dbReference type="ARBA" id="ARBA00023295"/>
    </source>
</evidence>
<evidence type="ECO:0000256" key="5">
    <source>
        <dbReference type="PIRSR" id="PIRSR606710-1"/>
    </source>
</evidence>
<evidence type="ECO:0000256" key="2">
    <source>
        <dbReference type="ARBA" id="ARBA00009865"/>
    </source>
</evidence>
<evidence type="ECO:0000256" key="8">
    <source>
        <dbReference type="SAM" id="MobiDB-lite"/>
    </source>
</evidence>
<gene>
    <name evidence="10" type="ORF">CBI38_03500</name>
</gene>
<dbReference type="Proteomes" id="UP000245711">
    <property type="component" value="Chromosome"/>
</dbReference>
<proteinExistence type="inferred from homology"/>
<keyword evidence="11" id="KW-1185">Reference proteome</keyword>
<sequence length="468" mass="50029">MGRRRLPRRGWIVTTLSLLALMMVPASPVAANPVVEPVAADPSVVRAADGMYYMYTTADDWGDGQGMHNMSMFKSFDLMDWMYVGDVFPDLPEWHPEGKLAWAPHVLESGGGYSLYYSLYDESNPCIGLATAPGPTGPWTDLGRPVFCAQDVGIEGTIDPFVWDDGTSKTMVVGNFRGIYAIPLDGDGAAPVGEPVQIADDRFEGPFITFRNGYYHLFLSAGNCCNGGDTAYRVVVGRSRSLTGPYLDRKGQDLNEGGGALILAGSDPWAGPGHNTVVTDDAGNDWIVYHAIPRDDVTLPSGAQRREGMIDRIVWADDWPDVGDGSPSSTRPQLPDTDLPVRVSLTADDSTTLPENGGTIAATMVVAAPEDQPYAGQVWASVTPPDGGISDPIFGPIDVDLAPGEVYEEPISYAVSADAPNGTYDVYAFAGTFDTETVEFGALNGVKSGPQMTDVAKRVSAVVWRDGA</sequence>
<dbReference type="Pfam" id="PF04616">
    <property type="entry name" value="Glyco_hydro_43"/>
    <property type="match status" value="1"/>
</dbReference>
<reference evidence="10 11" key="1">
    <citation type="submission" date="2017-05" db="EMBL/GenBank/DDBJ databases">
        <title>Isolation of Rhodococcus sp. S2-17 biodegrading of BP-3.</title>
        <authorList>
            <person name="Lee Y."/>
            <person name="Kim K.H."/>
            <person name="Chun B.H."/>
            <person name="Jung H.S."/>
            <person name="Jeon C.O."/>
        </authorList>
    </citation>
    <scope>NUCLEOTIDE SEQUENCE [LARGE SCALE GENOMIC DNA]</scope>
    <source>
        <strain evidence="10 11">S2-17</strain>
    </source>
</reference>
<dbReference type="PANTHER" id="PTHR43301:SF3">
    <property type="entry name" value="ARABINAN ENDO-1,5-ALPHA-L-ARABINOSIDASE A-RELATED"/>
    <property type="match status" value="1"/>
</dbReference>
<feature type="chain" id="PRO_5015626878" evidence="9">
    <location>
        <begin position="32"/>
        <end position="468"/>
    </location>
</feature>
<evidence type="ECO:0000256" key="7">
    <source>
        <dbReference type="RuleBase" id="RU361187"/>
    </source>
</evidence>
<dbReference type="EMBL" id="CP021354">
    <property type="protein sequence ID" value="AWK70770.1"/>
    <property type="molecule type" value="Genomic_DNA"/>
</dbReference>
<dbReference type="InterPro" id="IPR006710">
    <property type="entry name" value="Glyco_hydro_43"/>
</dbReference>
<feature type="region of interest" description="Disordered" evidence="8">
    <location>
        <begin position="318"/>
        <end position="338"/>
    </location>
</feature>
<dbReference type="KEGG" id="roz:CBI38_03500"/>
<feature type="active site" description="Proton donor" evidence="5">
    <location>
        <position position="204"/>
    </location>
</feature>
<evidence type="ECO:0000256" key="1">
    <source>
        <dbReference type="ARBA" id="ARBA00004834"/>
    </source>
</evidence>
<feature type="active site" description="Proton acceptor" evidence="5">
    <location>
        <position position="41"/>
    </location>
</feature>
<feature type="site" description="Important for catalytic activity, responsible for pKa modulation of the active site Glu and correct orientation of both the proton donor and substrate" evidence="6">
    <location>
        <position position="159"/>
    </location>
</feature>
<organism evidence="10 11">
    <name type="scientific">Rhodococcus oxybenzonivorans</name>
    <dbReference type="NCBI Taxonomy" id="1990687"/>
    <lineage>
        <taxon>Bacteria</taxon>
        <taxon>Bacillati</taxon>
        <taxon>Actinomycetota</taxon>
        <taxon>Actinomycetes</taxon>
        <taxon>Mycobacteriales</taxon>
        <taxon>Nocardiaceae</taxon>
        <taxon>Rhodococcus</taxon>
    </lineage>
</organism>
<dbReference type="Gene3D" id="2.115.10.20">
    <property type="entry name" value="Glycosyl hydrolase domain, family 43"/>
    <property type="match status" value="1"/>
</dbReference>
<keyword evidence="9" id="KW-0732">Signal</keyword>
<evidence type="ECO:0000313" key="11">
    <source>
        <dbReference type="Proteomes" id="UP000245711"/>
    </source>
</evidence>
<keyword evidence="3 7" id="KW-0378">Hydrolase</keyword>
<evidence type="ECO:0000256" key="6">
    <source>
        <dbReference type="PIRSR" id="PIRSR606710-2"/>
    </source>
</evidence>
<evidence type="ECO:0000313" key="10">
    <source>
        <dbReference type="EMBL" id="AWK70770.1"/>
    </source>
</evidence>
<feature type="signal peptide" evidence="9">
    <location>
        <begin position="1"/>
        <end position="31"/>
    </location>
</feature>
<comment type="pathway">
    <text evidence="1">Glycan metabolism; L-arabinan degradation.</text>
</comment>
<dbReference type="InterPro" id="IPR050727">
    <property type="entry name" value="GH43_arabinanases"/>
</dbReference>
<protein>
    <submittedName>
        <fullName evidence="10">Glycosyl hydrolase family 43</fullName>
    </submittedName>
</protein>
<dbReference type="GO" id="GO:0005975">
    <property type="term" value="P:carbohydrate metabolic process"/>
    <property type="evidence" value="ECO:0007669"/>
    <property type="project" value="InterPro"/>
</dbReference>
<dbReference type="GO" id="GO:0004553">
    <property type="term" value="F:hydrolase activity, hydrolyzing O-glycosyl compounds"/>
    <property type="evidence" value="ECO:0007669"/>
    <property type="project" value="InterPro"/>
</dbReference>
<evidence type="ECO:0000256" key="3">
    <source>
        <dbReference type="ARBA" id="ARBA00022801"/>
    </source>
</evidence>
<dbReference type="SUPFAM" id="SSF75005">
    <property type="entry name" value="Arabinanase/levansucrase/invertase"/>
    <property type="match status" value="1"/>
</dbReference>
<dbReference type="CDD" id="cd18616">
    <property type="entry name" value="GH43_ABN-like"/>
    <property type="match status" value="1"/>
</dbReference>
<accession>A0A2S2BQ69</accession>
<evidence type="ECO:0000256" key="9">
    <source>
        <dbReference type="SAM" id="SignalP"/>
    </source>
</evidence>
<dbReference type="RefSeq" id="WP_109326403.1">
    <property type="nucleotide sequence ID" value="NZ_CP021354.1"/>
</dbReference>
<dbReference type="AlphaFoldDB" id="A0A2S2BQ69"/>